<dbReference type="STRING" id="7168.A0A182N0L6"/>
<reference evidence="3" key="1">
    <citation type="submission" date="2013-03" db="EMBL/GenBank/DDBJ databases">
        <title>The Genome Sequence of Anopheles dirus WRAIR2.</title>
        <authorList>
            <consortium name="The Broad Institute Genomics Platform"/>
            <person name="Neafsey D.E."/>
            <person name="Walton C."/>
            <person name="Walker B."/>
            <person name="Young S.K."/>
            <person name="Zeng Q."/>
            <person name="Gargeya S."/>
            <person name="Fitzgerald M."/>
            <person name="Haas B."/>
            <person name="Abouelleil A."/>
            <person name="Allen A.W."/>
            <person name="Alvarado L."/>
            <person name="Arachchi H.M."/>
            <person name="Berlin A.M."/>
            <person name="Chapman S.B."/>
            <person name="Gainer-Dewar J."/>
            <person name="Goldberg J."/>
            <person name="Griggs A."/>
            <person name="Gujja S."/>
            <person name="Hansen M."/>
            <person name="Howarth C."/>
            <person name="Imamovic A."/>
            <person name="Ireland A."/>
            <person name="Larimer J."/>
            <person name="McCowan C."/>
            <person name="Murphy C."/>
            <person name="Pearson M."/>
            <person name="Poon T.W."/>
            <person name="Priest M."/>
            <person name="Roberts A."/>
            <person name="Saif S."/>
            <person name="Shea T."/>
            <person name="Sisk P."/>
            <person name="Sykes S."/>
            <person name="Wortman J."/>
            <person name="Nusbaum C."/>
            <person name="Birren B."/>
        </authorList>
    </citation>
    <scope>NUCLEOTIDE SEQUENCE [LARGE SCALE GENOMIC DNA]</scope>
    <source>
        <strain evidence="3">WRAIR2</strain>
    </source>
</reference>
<evidence type="ECO:0000313" key="2">
    <source>
        <dbReference type="EnsemblMetazoa" id="ADIR001171-PA"/>
    </source>
</evidence>
<protein>
    <submittedName>
        <fullName evidence="2">Uncharacterized protein</fullName>
    </submittedName>
</protein>
<sequence>MFQNCDVNCHKKCEKLAANLCGVNQKLIVEALASVRRGVHEARDSPSKVPPSANPAYRIETPIPALTPPDAGGTALATTSGAAASATTAVPKEEDIGNTMI</sequence>
<feature type="compositionally biased region" description="Low complexity" evidence="1">
    <location>
        <begin position="80"/>
        <end position="89"/>
    </location>
</feature>
<feature type="region of interest" description="Disordered" evidence="1">
    <location>
        <begin position="80"/>
        <end position="101"/>
    </location>
</feature>
<feature type="region of interest" description="Disordered" evidence="1">
    <location>
        <begin position="39"/>
        <end position="58"/>
    </location>
</feature>
<evidence type="ECO:0000313" key="3">
    <source>
        <dbReference type="Proteomes" id="UP000075884"/>
    </source>
</evidence>
<accession>A0A182N0L6</accession>
<dbReference type="EnsemblMetazoa" id="ADIR001171-RA">
    <property type="protein sequence ID" value="ADIR001171-PA"/>
    <property type="gene ID" value="ADIR001171"/>
</dbReference>
<organism evidence="2 3">
    <name type="scientific">Anopheles dirus</name>
    <dbReference type="NCBI Taxonomy" id="7168"/>
    <lineage>
        <taxon>Eukaryota</taxon>
        <taxon>Metazoa</taxon>
        <taxon>Ecdysozoa</taxon>
        <taxon>Arthropoda</taxon>
        <taxon>Hexapoda</taxon>
        <taxon>Insecta</taxon>
        <taxon>Pterygota</taxon>
        <taxon>Neoptera</taxon>
        <taxon>Endopterygota</taxon>
        <taxon>Diptera</taxon>
        <taxon>Nematocera</taxon>
        <taxon>Culicoidea</taxon>
        <taxon>Culicidae</taxon>
        <taxon>Anophelinae</taxon>
        <taxon>Anopheles</taxon>
    </lineage>
</organism>
<reference evidence="2" key="2">
    <citation type="submission" date="2020-05" db="UniProtKB">
        <authorList>
            <consortium name="EnsemblMetazoa"/>
        </authorList>
    </citation>
    <scope>IDENTIFICATION</scope>
    <source>
        <strain evidence="2">WRAIR2</strain>
    </source>
</reference>
<dbReference type="VEuPathDB" id="VectorBase:ADIR001171"/>
<evidence type="ECO:0000256" key="1">
    <source>
        <dbReference type="SAM" id="MobiDB-lite"/>
    </source>
</evidence>
<name>A0A182N0L6_9DIPT</name>
<keyword evidence="3" id="KW-1185">Reference proteome</keyword>
<dbReference type="Proteomes" id="UP000075884">
    <property type="component" value="Unassembled WGS sequence"/>
</dbReference>
<proteinExistence type="predicted"/>
<dbReference type="AlphaFoldDB" id="A0A182N0L6"/>